<evidence type="ECO:0000313" key="3">
    <source>
        <dbReference type="Proteomes" id="UP000663887"/>
    </source>
</evidence>
<name>A0A816SBU6_9BILA</name>
<accession>A0A816SBU6</accession>
<gene>
    <name evidence="2" type="ORF">UXM345_LOCUS36375</name>
    <name evidence="1" type="ORF">XDN619_LOCUS14936</name>
</gene>
<evidence type="ECO:0000313" key="2">
    <source>
        <dbReference type="EMBL" id="CAF4358552.1"/>
    </source>
</evidence>
<organism evidence="1 3">
    <name type="scientific">Rotaria magnacalcarata</name>
    <dbReference type="NCBI Taxonomy" id="392030"/>
    <lineage>
        <taxon>Eukaryota</taxon>
        <taxon>Metazoa</taxon>
        <taxon>Spiralia</taxon>
        <taxon>Gnathifera</taxon>
        <taxon>Rotifera</taxon>
        <taxon>Eurotatoria</taxon>
        <taxon>Bdelloidea</taxon>
        <taxon>Philodinida</taxon>
        <taxon>Philodinidae</taxon>
        <taxon>Rotaria</taxon>
    </lineage>
</organism>
<sequence>MRFPSSLGYYFQVFRQSEM</sequence>
<dbReference type="AlphaFoldDB" id="A0A816SBU6"/>
<dbReference type="Proteomes" id="UP000663842">
    <property type="component" value="Unassembled WGS sequence"/>
</dbReference>
<reference evidence="1" key="1">
    <citation type="submission" date="2021-02" db="EMBL/GenBank/DDBJ databases">
        <authorList>
            <person name="Nowell W R."/>
        </authorList>
    </citation>
    <scope>NUCLEOTIDE SEQUENCE</scope>
</reference>
<proteinExistence type="predicted"/>
<evidence type="ECO:0000313" key="1">
    <source>
        <dbReference type="EMBL" id="CAF2081959.1"/>
    </source>
</evidence>
<protein>
    <submittedName>
        <fullName evidence="1">Uncharacterized protein</fullName>
    </submittedName>
</protein>
<feature type="non-terminal residue" evidence="1">
    <location>
        <position position="19"/>
    </location>
</feature>
<dbReference type="Proteomes" id="UP000663887">
    <property type="component" value="Unassembled WGS sequence"/>
</dbReference>
<dbReference type="EMBL" id="CAJOBF010016928">
    <property type="protein sequence ID" value="CAF4358552.1"/>
    <property type="molecule type" value="Genomic_DNA"/>
</dbReference>
<dbReference type="EMBL" id="CAJNRG010006029">
    <property type="protein sequence ID" value="CAF2081959.1"/>
    <property type="molecule type" value="Genomic_DNA"/>
</dbReference>
<comment type="caution">
    <text evidence="1">The sequence shown here is derived from an EMBL/GenBank/DDBJ whole genome shotgun (WGS) entry which is preliminary data.</text>
</comment>